<dbReference type="Pfam" id="PF07690">
    <property type="entry name" value="MFS_1"/>
    <property type="match status" value="1"/>
</dbReference>
<evidence type="ECO:0000256" key="1">
    <source>
        <dbReference type="ARBA" id="ARBA00004141"/>
    </source>
</evidence>
<comment type="subcellular location">
    <subcellularLocation>
        <location evidence="1">Membrane</location>
        <topology evidence="1">Multi-pass membrane protein</topology>
    </subcellularLocation>
</comment>
<feature type="transmembrane region" description="Helical" evidence="13">
    <location>
        <begin position="420"/>
        <end position="439"/>
    </location>
</feature>
<feature type="transmembrane region" description="Helical" evidence="13">
    <location>
        <begin position="156"/>
        <end position="175"/>
    </location>
</feature>
<keyword evidence="5" id="KW-0769">Symport</keyword>
<feature type="domain" description="Major facilitator superfamily (MFS) profile" evidence="14">
    <location>
        <begin position="22"/>
        <end position="444"/>
    </location>
</feature>
<evidence type="ECO:0000256" key="2">
    <source>
        <dbReference type="ARBA" id="ARBA00008586"/>
    </source>
</evidence>
<dbReference type="FunFam" id="1.20.1250.20:FF:000144">
    <property type="entry name" value="Picot, isoform B"/>
    <property type="match status" value="1"/>
</dbReference>
<feature type="transmembrane region" description="Helical" evidence="13">
    <location>
        <begin position="387"/>
        <end position="408"/>
    </location>
</feature>
<feature type="transmembrane region" description="Helical" evidence="13">
    <location>
        <begin position="287"/>
        <end position="304"/>
    </location>
</feature>
<dbReference type="PANTHER" id="PTHR11662:SF280">
    <property type="entry name" value="FI21844P1-RELATED"/>
    <property type="match status" value="1"/>
</dbReference>
<evidence type="ECO:0000313" key="16">
    <source>
        <dbReference type="Proteomes" id="UP001314205"/>
    </source>
</evidence>
<keyword evidence="3" id="KW-0813">Transport</keyword>
<comment type="caution">
    <text evidence="15">The sequence shown here is derived from an EMBL/GenBank/DDBJ whole genome shotgun (WGS) entry which is preliminary data.</text>
</comment>
<feature type="transmembrane region" description="Helical" evidence="13">
    <location>
        <begin position="250"/>
        <end position="267"/>
    </location>
</feature>
<dbReference type="PROSITE" id="PS50850">
    <property type="entry name" value="MFS"/>
    <property type="match status" value="1"/>
</dbReference>
<dbReference type="EMBL" id="CAVLGL010000013">
    <property type="protein sequence ID" value="CAK1579851.1"/>
    <property type="molecule type" value="Genomic_DNA"/>
</dbReference>
<keyword evidence="6 13" id="KW-1133">Transmembrane helix</keyword>
<keyword evidence="8 13" id="KW-0472">Membrane</keyword>
<dbReference type="GO" id="GO:0006820">
    <property type="term" value="P:monoatomic anion transport"/>
    <property type="evidence" value="ECO:0007669"/>
    <property type="project" value="TreeGrafter"/>
</dbReference>
<gene>
    <name evidence="15" type="ORF">PARMNEM_LOCUS1734</name>
</gene>
<dbReference type="SUPFAM" id="SSF103473">
    <property type="entry name" value="MFS general substrate transporter"/>
    <property type="match status" value="1"/>
</dbReference>
<feature type="transmembrane region" description="Helical" evidence="13">
    <location>
        <begin position="94"/>
        <end position="113"/>
    </location>
</feature>
<dbReference type="AlphaFoldDB" id="A0AAV1K9T6"/>
<evidence type="ECO:0000256" key="6">
    <source>
        <dbReference type="ARBA" id="ARBA00022989"/>
    </source>
</evidence>
<dbReference type="GO" id="GO:0015293">
    <property type="term" value="F:symporter activity"/>
    <property type="evidence" value="ECO:0007669"/>
    <property type="project" value="UniProtKB-KW"/>
</dbReference>
<dbReference type="InterPro" id="IPR020846">
    <property type="entry name" value="MFS_dom"/>
</dbReference>
<organism evidence="15 16">
    <name type="scientific">Parnassius mnemosyne</name>
    <name type="common">clouded apollo</name>
    <dbReference type="NCBI Taxonomy" id="213953"/>
    <lineage>
        <taxon>Eukaryota</taxon>
        <taxon>Metazoa</taxon>
        <taxon>Ecdysozoa</taxon>
        <taxon>Arthropoda</taxon>
        <taxon>Hexapoda</taxon>
        <taxon>Insecta</taxon>
        <taxon>Pterygota</taxon>
        <taxon>Neoptera</taxon>
        <taxon>Endopterygota</taxon>
        <taxon>Lepidoptera</taxon>
        <taxon>Glossata</taxon>
        <taxon>Ditrysia</taxon>
        <taxon>Papilionoidea</taxon>
        <taxon>Papilionidae</taxon>
        <taxon>Parnassiinae</taxon>
        <taxon>Parnassini</taxon>
        <taxon>Parnassius</taxon>
        <taxon>Driopa</taxon>
    </lineage>
</organism>
<protein>
    <recommendedName>
        <fullName evidence="11">Putative inorganic phosphate cotransporter</fullName>
    </recommendedName>
</protein>
<comment type="function">
    <text evidence="10">May be an inorganic phosphate cotransporter.</text>
</comment>
<feature type="transmembrane region" description="Helical" evidence="13">
    <location>
        <begin position="64"/>
        <end position="87"/>
    </location>
</feature>
<feature type="compositionally biased region" description="Basic and acidic residues" evidence="12">
    <location>
        <begin position="451"/>
        <end position="464"/>
    </location>
</feature>
<evidence type="ECO:0000256" key="10">
    <source>
        <dbReference type="ARBA" id="ARBA00054632"/>
    </source>
</evidence>
<keyword evidence="7" id="KW-0915">Sodium</keyword>
<sequence length="481" mass="52785">MISEHITKKNYGLGVRHLQAVCMCLCMIALFIARGSMAVAVLAMTDVTRKNDTRVTIYDWDKKTQGLILSSFFWGYMMMQIPGGLLAKRFGGKPILLVALLASGIVCGLLPSLVGLGGWQIVCACRVLMGLTQACLFPATHTLLGRWLPEHERTTITGIVYGGTQIGTIIAMPMSGLLAETAIGWKLIFYSISGLMFTTSAVWYFFSASTPSEHRLMTETEKEYIERGLNTSSGKVLSTPWRCILKSKGMWALAITHIGCTSSYVLFFVDMPTYLEKGLHISLKNSASLSALPYIGMWIGNIISSSVSEKIFNRGLLSVGTCRKLFNSIGFVGMAIGLAALSFIGQDHQNMAVIILIATLTVNGFYAAGFMMCLLDMSPNFAGVMLSLTNSVANLGSIFTPIVTSFILRNDSTDLSRWRIVFLIIAAVSVITNIVFLIFGTSKRMDWDHPDYKDKKTADPEEIKPALTSAQMSKEEEAKFH</sequence>
<dbReference type="InterPro" id="IPR036259">
    <property type="entry name" value="MFS_trans_sf"/>
</dbReference>
<evidence type="ECO:0000259" key="14">
    <source>
        <dbReference type="PROSITE" id="PS50850"/>
    </source>
</evidence>
<evidence type="ECO:0000256" key="12">
    <source>
        <dbReference type="SAM" id="MobiDB-lite"/>
    </source>
</evidence>
<evidence type="ECO:0000313" key="15">
    <source>
        <dbReference type="EMBL" id="CAK1579851.1"/>
    </source>
</evidence>
<evidence type="ECO:0000256" key="13">
    <source>
        <dbReference type="SAM" id="Phobius"/>
    </source>
</evidence>
<dbReference type="InterPro" id="IPR011701">
    <property type="entry name" value="MFS"/>
</dbReference>
<evidence type="ECO:0000256" key="9">
    <source>
        <dbReference type="ARBA" id="ARBA00023201"/>
    </source>
</evidence>
<keyword evidence="9" id="KW-0406">Ion transport</keyword>
<keyword evidence="4 13" id="KW-0812">Transmembrane</keyword>
<evidence type="ECO:0000256" key="5">
    <source>
        <dbReference type="ARBA" id="ARBA00022847"/>
    </source>
</evidence>
<dbReference type="GO" id="GO:0006814">
    <property type="term" value="P:sodium ion transport"/>
    <property type="evidence" value="ECO:0007669"/>
    <property type="project" value="UniProtKB-KW"/>
</dbReference>
<keyword evidence="16" id="KW-1185">Reference proteome</keyword>
<feature type="transmembrane region" description="Helical" evidence="13">
    <location>
        <begin position="119"/>
        <end position="144"/>
    </location>
</feature>
<accession>A0AAV1K9T6</accession>
<dbReference type="InterPro" id="IPR050382">
    <property type="entry name" value="MFS_Na/Anion_cotransporter"/>
</dbReference>
<feature type="transmembrane region" description="Helical" evidence="13">
    <location>
        <begin position="187"/>
        <end position="206"/>
    </location>
</feature>
<feature type="region of interest" description="Disordered" evidence="12">
    <location>
        <begin position="451"/>
        <end position="481"/>
    </location>
</feature>
<keyword evidence="9" id="KW-0739">Sodium transport</keyword>
<dbReference type="Gene3D" id="1.20.1250.20">
    <property type="entry name" value="MFS general substrate transporter like domains"/>
    <property type="match status" value="2"/>
</dbReference>
<comment type="similarity">
    <text evidence="2">Belongs to the major facilitator superfamily. Sodium/anion cotransporter family.</text>
</comment>
<dbReference type="FunFam" id="1.20.1250.20:FF:000003">
    <property type="entry name" value="Solute carrier family 17 member 3"/>
    <property type="match status" value="1"/>
</dbReference>
<evidence type="ECO:0000256" key="3">
    <source>
        <dbReference type="ARBA" id="ARBA00022448"/>
    </source>
</evidence>
<feature type="transmembrane region" description="Helical" evidence="13">
    <location>
        <begin position="20"/>
        <end position="44"/>
    </location>
</feature>
<evidence type="ECO:0000256" key="4">
    <source>
        <dbReference type="ARBA" id="ARBA00022692"/>
    </source>
</evidence>
<dbReference type="Proteomes" id="UP001314205">
    <property type="component" value="Unassembled WGS sequence"/>
</dbReference>
<evidence type="ECO:0000256" key="7">
    <source>
        <dbReference type="ARBA" id="ARBA00023053"/>
    </source>
</evidence>
<evidence type="ECO:0000256" key="8">
    <source>
        <dbReference type="ARBA" id="ARBA00023136"/>
    </source>
</evidence>
<feature type="transmembrane region" description="Helical" evidence="13">
    <location>
        <begin position="351"/>
        <end position="375"/>
    </location>
</feature>
<feature type="transmembrane region" description="Helical" evidence="13">
    <location>
        <begin position="325"/>
        <end position="345"/>
    </location>
</feature>
<name>A0AAV1K9T6_9NEOP</name>
<proteinExistence type="inferred from homology"/>
<evidence type="ECO:0000256" key="11">
    <source>
        <dbReference type="ARBA" id="ARBA00068450"/>
    </source>
</evidence>
<dbReference type="PANTHER" id="PTHR11662">
    <property type="entry name" value="SOLUTE CARRIER FAMILY 17"/>
    <property type="match status" value="1"/>
</dbReference>
<dbReference type="GO" id="GO:0016020">
    <property type="term" value="C:membrane"/>
    <property type="evidence" value="ECO:0007669"/>
    <property type="project" value="UniProtKB-SubCell"/>
</dbReference>
<reference evidence="15 16" key="1">
    <citation type="submission" date="2023-11" db="EMBL/GenBank/DDBJ databases">
        <authorList>
            <person name="Hedman E."/>
            <person name="Englund M."/>
            <person name="Stromberg M."/>
            <person name="Nyberg Akerstrom W."/>
            <person name="Nylinder S."/>
            <person name="Jareborg N."/>
            <person name="Kallberg Y."/>
            <person name="Kronander E."/>
        </authorList>
    </citation>
    <scope>NUCLEOTIDE SEQUENCE [LARGE SCALE GENOMIC DNA]</scope>
</reference>